<evidence type="ECO:0008006" key="3">
    <source>
        <dbReference type="Google" id="ProtNLM"/>
    </source>
</evidence>
<protein>
    <recommendedName>
        <fullName evidence="3">Nucleoside 2-deoxyribosyltransferase</fullName>
    </recommendedName>
</protein>
<evidence type="ECO:0000313" key="2">
    <source>
        <dbReference type="Proteomes" id="UP000004848"/>
    </source>
</evidence>
<evidence type="ECO:0000313" key="1">
    <source>
        <dbReference type="EMBL" id="EAV43645.1"/>
    </source>
</evidence>
<accession>A0NUP3</accession>
<dbReference type="eggNOG" id="ENOG5033JDQ">
    <property type="taxonomic scope" value="Bacteria"/>
</dbReference>
<sequence length="130" mass="14118">MEDVAGHLRTAGYRVSTPVPEETVVNWNELPLEEAIAHKRMFLTDYFETIRHGDAVLIFNASKQGIEGYVGANTLMEAACGQALGKPVLYFNPIGDQSCRLEAAAVATAVLDGSIDRLLEELNSLKLVAV</sequence>
<gene>
    <name evidence="1" type="ORF">SIAM614_03171</name>
</gene>
<dbReference type="AlphaFoldDB" id="A0NUP3"/>
<organism evidence="1 2">
    <name type="scientific">Roseibium aggregatum (strain ATCC 25650 / DSM 13394 / JCM 20685 / NBRC 16684 / NCIMB 2208 / IAM 12614 / B1)</name>
    <name type="common">Stappia aggregata</name>
    <dbReference type="NCBI Taxonomy" id="384765"/>
    <lineage>
        <taxon>Bacteria</taxon>
        <taxon>Pseudomonadati</taxon>
        <taxon>Pseudomonadota</taxon>
        <taxon>Alphaproteobacteria</taxon>
        <taxon>Hyphomicrobiales</taxon>
        <taxon>Stappiaceae</taxon>
        <taxon>Roseibium</taxon>
    </lineage>
</organism>
<dbReference type="EMBL" id="AAUW01000009">
    <property type="protein sequence ID" value="EAV43645.1"/>
    <property type="molecule type" value="Genomic_DNA"/>
</dbReference>
<reference evidence="1 2" key="1">
    <citation type="submission" date="2006-05" db="EMBL/GenBank/DDBJ databases">
        <authorList>
            <person name="King G."/>
            <person name="Ferriera S."/>
            <person name="Johnson J."/>
            <person name="Kravitz S."/>
            <person name="Beeson K."/>
            <person name="Sutton G."/>
            <person name="Rogers Y.-H."/>
            <person name="Friedman R."/>
            <person name="Frazier M."/>
            <person name="Venter J.C."/>
        </authorList>
    </citation>
    <scope>NUCLEOTIDE SEQUENCE [LARGE SCALE GENOMIC DNA]</scope>
    <source>
        <strain evidence="2">ATCC 25650 / DSM 13394 / JCM 20685 / NBRC 16684 / NCIMB 2208 / IAM 12614 / B1</strain>
    </source>
</reference>
<dbReference type="Proteomes" id="UP000004848">
    <property type="component" value="Unassembled WGS sequence"/>
</dbReference>
<comment type="caution">
    <text evidence="1">The sequence shown here is derived from an EMBL/GenBank/DDBJ whole genome shotgun (WGS) entry which is preliminary data.</text>
</comment>
<name>A0NUP3_ROSAI</name>
<proteinExistence type="predicted"/>